<comment type="caution">
    <text evidence="1">The sequence shown here is derived from an EMBL/GenBank/DDBJ whole genome shotgun (WGS) entry which is preliminary data.</text>
</comment>
<evidence type="ECO:0000313" key="2">
    <source>
        <dbReference type="Proteomes" id="UP001457282"/>
    </source>
</evidence>
<dbReference type="AlphaFoldDB" id="A0AAW1YSM2"/>
<dbReference type="Proteomes" id="UP001457282">
    <property type="component" value="Unassembled WGS sequence"/>
</dbReference>
<protein>
    <submittedName>
        <fullName evidence="1">Uncharacterized protein</fullName>
    </submittedName>
</protein>
<organism evidence="1 2">
    <name type="scientific">Rubus argutus</name>
    <name type="common">Southern blackberry</name>
    <dbReference type="NCBI Taxonomy" id="59490"/>
    <lineage>
        <taxon>Eukaryota</taxon>
        <taxon>Viridiplantae</taxon>
        <taxon>Streptophyta</taxon>
        <taxon>Embryophyta</taxon>
        <taxon>Tracheophyta</taxon>
        <taxon>Spermatophyta</taxon>
        <taxon>Magnoliopsida</taxon>
        <taxon>eudicotyledons</taxon>
        <taxon>Gunneridae</taxon>
        <taxon>Pentapetalae</taxon>
        <taxon>rosids</taxon>
        <taxon>fabids</taxon>
        <taxon>Rosales</taxon>
        <taxon>Rosaceae</taxon>
        <taxon>Rosoideae</taxon>
        <taxon>Rosoideae incertae sedis</taxon>
        <taxon>Rubus</taxon>
    </lineage>
</organism>
<reference evidence="1 2" key="1">
    <citation type="journal article" date="2023" name="G3 (Bethesda)">
        <title>A chromosome-length genome assembly and annotation of blackberry (Rubus argutus, cv. 'Hillquist').</title>
        <authorList>
            <person name="Bruna T."/>
            <person name="Aryal R."/>
            <person name="Dudchenko O."/>
            <person name="Sargent D.J."/>
            <person name="Mead D."/>
            <person name="Buti M."/>
            <person name="Cavallini A."/>
            <person name="Hytonen T."/>
            <person name="Andres J."/>
            <person name="Pham M."/>
            <person name="Weisz D."/>
            <person name="Mascagni F."/>
            <person name="Usai G."/>
            <person name="Natali L."/>
            <person name="Bassil N."/>
            <person name="Fernandez G.E."/>
            <person name="Lomsadze A."/>
            <person name="Armour M."/>
            <person name="Olukolu B."/>
            <person name="Poorten T."/>
            <person name="Britton C."/>
            <person name="Davik J."/>
            <person name="Ashrafi H."/>
            <person name="Aiden E.L."/>
            <person name="Borodovsky M."/>
            <person name="Worthington M."/>
        </authorList>
    </citation>
    <scope>NUCLEOTIDE SEQUENCE [LARGE SCALE GENOMIC DNA]</scope>
    <source>
        <strain evidence="1">PI 553951</strain>
    </source>
</reference>
<evidence type="ECO:0000313" key="1">
    <source>
        <dbReference type="EMBL" id="KAK9951460.1"/>
    </source>
</evidence>
<keyword evidence="2" id="KW-1185">Reference proteome</keyword>
<name>A0AAW1YSM2_RUBAR</name>
<sequence length="149" mass="17170">MGEFCVVLSHPLLGNQKLSALYLSICWCNWRKLKLVWILKEKRTRSTIICSQSSQSFDHRFKELNLNLNKHFSSFLLATCHLDDNSVTKHNWNEFPIPQGTPSIVRLFSLHKELHLMFATNKGTLHDLGSAFCKKFAVIDSNSDFVTLM</sequence>
<accession>A0AAW1YSM2</accession>
<gene>
    <name evidence="1" type="ORF">M0R45_006901</name>
</gene>
<dbReference type="EMBL" id="JBEDUW010000001">
    <property type="protein sequence ID" value="KAK9951460.1"/>
    <property type="molecule type" value="Genomic_DNA"/>
</dbReference>
<proteinExistence type="predicted"/>